<evidence type="ECO:0000256" key="1">
    <source>
        <dbReference type="ARBA" id="ARBA00009437"/>
    </source>
</evidence>
<dbReference type="InterPro" id="IPR036388">
    <property type="entry name" value="WH-like_DNA-bd_sf"/>
</dbReference>
<dbReference type="InterPro" id="IPR036390">
    <property type="entry name" value="WH_DNA-bd_sf"/>
</dbReference>
<dbReference type="PROSITE" id="PS50931">
    <property type="entry name" value="HTH_LYSR"/>
    <property type="match status" value="1"/>
</dbReference>
<protein>
    <submittedName>
        <fullName evidence="6">LysR family transcriptional regulator</fullName>
    </submittedName>
</protein>
<comment type="caution">
    <text evidence="6">The sequence shown here is derived from an EMBL/GenBank/DDBJ whole genome shotgun (WGS) entry which is preliminary data.</text>
</comment>
<dbReference type="Proteomes" id="UP001500804">
    <property type="component" value="Unassembled WGS sequence"/>
</dbReference>
<keyword evidence="3" id="KW-0238">DNA-binding</keyword>
<evidence type="ECO:0000313" key="7">
    <source>
        <dbReference type="Proteomes" id="UP001500804"/>
    </source>
</evidence>
<keyword evidence="4" id="KW-0804">Transcription</keyword>
<evidence type="ECO:0000256" key="4">
    <source>
        <dbReference type="ARBA" id="ARBA00023163"/>
    </source>
</evidence>
<dbReference type="Pfam" id="PF00126">
    <property type="entry name" value="HTH_1"/>
    <property type="match status" value="1"/>
</dbReference>
<dbReference type="Gene3D" id="3.40.190.10">
    <property type="entry name" value="Periplasmic binding protein-like II"/>
    <property type="match status" value="2"/>
</dbReference>
<sequence length="318" mass="34467">MIGARNRSGRPREWRGIELRHLTAFLAVADELNFHRAADRLHIGQPGLSQQIMHLERELGVRLFDRSTRSVHLTQAGEAFYHPVQRVLRELALACSAAARGGASGSVAIGFTRASTPDMMPRLVRAVQEQEPDLRLDLHGSVQATEGLAALRADELDVAFVRDAPRDSEISARIVRLDPLSAMVPDTHPLADRDEIAVADLAAEPFITFPAMRGSAVREALLRSCQEAGFHPRIVEETGDADTMCGLVAAGIGVTLLTTAPSARRFAGIAVRPIAGNPIEIPLLLAWRTDTTSNAVRRVLSIAEEALPSPAGRRDEPT</sequence>
<dbReference type="InterPro" id="IPR000847">
    <property type="entry name" value="LysR_HTH_N"/>
</dbReference>
<dbReference type="Gene3D" id="1.10.10.10">
    <property type="entry name" value="Winged helix-like DNA-binding domain superfamily/Winged helix DNA-binding domain"/>
    <property type="match status" value="1"/>
</dbReference>
<dbReference type="InterPro" id="IPR005119">
    <property type="entry name" value="LysR_subst-bd"/>
</dbReference>
<keyword evidence="7" id="KW-1185">Reference proteome</keyword>
<feature type="domain" description="HTH lysR-type" evidence="5">
    <location>
        <begin position="17"/>
        <end position="74"/>
    </location>
</feature>
<accession>A0ABP9NLP2</accession>
<evidence type="ECO:0000259" key="5">
    <source>
        <dbReference type="PROSITE" id="PS50931"/>
    </source>
</evidence>
<keyword evidence="2" id="KW-0805">Transcription regulation</keyword>
<comment type="similarity">
    <text evidence="1">Belongs to the LysR transcriptional regulatory family.</text>
</comment>
<dbReference type="SUPFAM" id="SSF46785">
    <property type="entry name" value="Winged helix' DNA-binding domain"/>
    <property type="match status" value="1"/>
</dbReference>
<organism evidence="6 7">
    <name type="scientific">Pseudonocardia adelaidensis</name>
    <dbReference type="NCBI Taxonomy" id="648754"/>
    <lineage>
        <taxon>Bacteria</taxon>
        <taxon>Bacillati</taxon>
        <taxon>Actinomycetota</taxon>
        <taxon>Actinomycetes</taxon>
        <taxon>Pseudonocardiales</taxon>
        <taxon>Pseudonocardiaceae</taxon>
        <taxon>Pseudonocardia</taxon>
    </lineage>
</organism>
<dbReference type="CDD" id="cd08414">
    <property type="entry name" value="PBP2_LTTR_aromatics_like"/>
    <property type="match status" value="1"/>
</dbReference>
<evidence type="ECO:0000313" key="6">
    <source>
        <dbReference type="EMBL" id="GAA5125817.1"/>
    </source>
</evidence>
<dbReference type="PRINTS" id="PR00039">
    <property type="entry name" value="HTHLYSR"/>
</dbReference>
<dbReference type="SUPFAM" id="SSF53850">
    <property type="entry name" value="Periplasmic binding protein-like II"/>
    <property type="match status" value="1"/>
</dbReference>
<name>A0ABP9NLP2_9PSEU</name>
<dbReference type="RefSeq" id="WP_345606780.1">
    <property type="nucleotide sequence ID" value="NZ_BAABJO010000014.1"/>
</dbReference>
<reference evidence="7" key="1">
    <citation type="journal article" date="2019" name="Int. J. Syst. Evol. Microbiol.">
        <title>The Global Catalogue of Microorganisms (GCM) 10K type strain sequencing project: providing services to taxonomists for standard genome sequencing and annotation.</title>
        <authorList>
            <consortium name="The Broad Institute Genomics Platform"/>
            <consortium name="The Broad Institute Genome Sequencing Center for Infectious Disease"/>
            <person name="Wu L."/>
            <person name="Ma J."/>
        </authorList>
    </citation>
    <scope>NUCLEOTIDE SEQUENCE [LARGE SCALE GENOMIC DNA]</scope>
    <source>
        <strain evidence="7">JCM 18302</strain>
    </source>
</reference>
<evidence type="ECO:0000256" key="2">
    <source>
        <dbReference type="ARBA" id="ARBA00023015"/>
    </source>
</evidence>
<evidence type="ECO:0000256" key="3">
    <source>
        <dbReference type="ARBA" id="ARBA00023125"/>
    </source>
</evidence>
<dbReference type="EMBL" id="BAABJO010000014">
    <property type="protein sequence ID" value="GAA5125817.1"/>
    <property type="molecule type" value="Genomic_DNA"/>
</dbReference>
<dbReference type="PANTHER" id="PTHR30346">
    <property type="entry name" value="TRANSCRIPTIONAL DUAL REGULATOR HCAR-RELATED"/>
    <property type="match status" value="1"/>
</dbReference>
<dbReference type="PANTHER" id="PTHR30346:SF28">
    <property type="entry name" value="HTH-TYPE TRANSCRIPTIONAL REGULATOR CYNR"/>
    <property type="match status" value="1"/>
</dbReference>
<dbReference type="Pfam" id="PF03466">
    <property type="entry name" value="LysR_substrate"/>
    <property type="match status" value="1"/>
</dbReference>
<gene>
    <name evidence="6" type="ORF">GCM10023320_40710</name>
</gene>
<proteinExistence type="inferred from homology"/>